<evidence type="ECO:0008006" key="3">
    <source>
        <dbReference type="Google" id="ProtNLM"/>
    </source>
</evidence>
<dbReference type="Proteomes" id="UP001150569">
    <property type="component" value="Unassembled WGS sequence"/>
</dbReference>
<keyword evidence="2" id="KW-1185">Reference proteome</keyword>
<accession>A0A9W8AIZ1</accession>
<organism evidence="1 2">
    <name type="scientific">Tieghemiomyces parasiticus</name>
    <dbReference type="NCBI Taxonomy" id="78921"/>
    <lineage>
        <taxon>Eukaryota</taxon>
        <taxon>Fungi</taxon>
        <taxon>Fungi incertae sedis</taxon>
        <taxon>Zoopagomycota</taxon>
        <taxon>Kickxellomycotina</taxon>
        <taxon>Dimargaritomycetes</taxon>
        <taxon>Dimargaritales</taxon>
        <taxon>Dimargaritaceae</taxon>
        <taxon>Tieghemiomyces</taxon>
    </lineage>
</organism>
<dbReference type="EMBL" id="JANBPT010000109">
    <property type="protein sequence ID" value="KAJ1927619.1"/>
    <property type="molecule type" value="Genomic_DNA"/>
</dbReference>
<reference evidence="1" key="1">
    <citation type="submission" date="2022-07" db="EMBL/GenBank/DDBJ databases">
        <title>Phylogenomic reconstructions and comparative analyses of Kickxellomycotina fungi.</title>
        <authorList>
            <person name="Reynolds N.K."/>
            <person name="Stajich J.E."/>
            <person name="Barry K."/>
            <person name="Grigoriev I.V."/>
            <person name="Crous P."/>
            <person name="Smith M.E."/>
        </authorList>
    </citation>
    <scope>NUCLEOTIDE SEQUENCE</scope>
    <source>
        <strain evidence="1">RSA 861</strain>
    </source>
</reference>
<dbReference type="PANTHER" id="PTHR39473">
    <property type="match status" value="1"/>
</dbReference>
<name>A0A9W8AIZ1_9FUNG</name>
<protein>
    <recommendedName>
        <fullName evidence="3">DinB-like domain-containing protein</fullName>
    </recommendedName>
</protein>
<proteinExistence type="predicted"/>
<dbReference type="AlphaFoldDB" id="A0A9W8AIZ1"/>
<evidence type="ECO:0000313" key="2">
    <source>
        <dbReference type="Proteomes" id="UP001150569"/>
    </source>
</evidence>
<sequence>MTAIHPTEDRTQLFHSSRTILQQGVDLLRSFADQPDLLTRPSQYMPQSTIGKHFRHVYDHYHLFLKALPSYPLSTSDALADLPVVAYDRRDRKVPMENDPVAAVCFLEQLIDQLGTLAARLDLLLDMPVE</sequence>
<feature type="non-terminal residue" evidence="1">
    <location>
        <position position="1"/>
    </location>
</feature>
<dbReference type="OrthoDB" id="5564877at2759"/>
<gene>
    <name evidence="1" type="ORF">IWQ60_002760</name>
</gene>
<evidence type="ECO:0000313" key="1">
    <source>
        <dbReference type="EMBL" id="KAJ1927619.1"/>
    </source>
</evidence>
<dbReference type="PANTHER" id="PTHR39473:SF1">
    <property type="entry name" value="DINB-LIKE DOMAIN-CONTAINING PROTEIN"/>
    <property type="match status" value="1"/>
</dbReference>
<comment type="caution">
    <text evidence="1">The sequence shown here is derived from an EMBL/GenBank/DDBJ whole genome shotgun (WGS) entry which is preliminary data.</text>
</comment>